<dbReference type="InterPro" id="IPR036890">
    <property type="entry name" value="HATPase_C_sf"/>
</dbReference>
<dbReference type="PRINTS" id="PR00344">
    <property type="entry name" value="BCTRLSENSOR"/>
</dbReference>
<name>A0ABT3IKH9_9BACT</name>
<dbReference type="Pfam" id="PF02518">
    <property type="entry name" value="HATPase_c"/>
    <property type="match status" value="1"/>
</dbReference>
<comment type="catalytic activity">
    <reaction evidence="1">
        <text>ATP + protein L-histidine = ADP + protein N-phospho-L-histidine.</text>
        <dbReference type="EC" id="2.7.13.3"/>
    </reaction>
</comment>
<dbReference type="InterPro" id="IPR011110">
    <property type="entry name" value="Reg_prop"/>
</dbReference>
<evidence type="ECO:0000256" key="1">
    <source>
        <dbReference type="ARBA" id="ARBA00000085"/>
    </source>
</evidence>
<dbReference type="Pfam" id="PF07494">
    <property type="entry name" value="Reg_prop"/>
    <property type="match status" value="1"/>
</dbReference>
<dbReference type="InterPro" id="IPR004358">
    <property type="entry name" value="Sig_transdc_His_kin-like_C"/>
</dbReference>
<dbReference type="InterPro" id="IPR036097">
    <property type="entry name" value="HisK_dim/P_sf"/>
</dbReference>
<keyword evidence="6" id="KW-0067">ATP-binding</keyword>
<dbReference type="PROSITE" id="PS50109">
    <property type="entry name" value="HIS_KIN"/>
    <property type="match status" value="1"/>
</dbReference>
<keyword evidence="4" id="KW-1133">Transmembrane helix</keyword>
<dbReference type="SUPFAM" id="SSF47384">
    <property type="entry name" value="Homodimeric domain of signal transducing histidine kinase"/>
    <property type="match status" value="1"/>
</dbReference>
<dbReference type="InterPro" id="IPR003661">
    <property type="entry name" value="HisK_dim/P_dom"/>
</dbReference>
<keyword evidence="4" id="KW-0472">Membrane</keyword>
<evidence type="ECO:0000256" key="3">
    <source>
        <dbReference type="ARBA" id="ARBA00022553"/>
    </source>
</evidence>
<dbReference type="Gene3D" id="1.10.287.130">
    <property type="match status" value="1"/>
</dbReference>
<dbReference type="PANTHER" id="PTHR43547:SF2">
    <property type="entry name" value="HYBRID SIGNAL TRANSDUCTION HISTIDINE KINASE C"/>
    <property type="match status" value="1"/>
</dbReference>
<dbReference type="InterPro" id="IPR005467">
    <property type="entry name" value="His_kinase_dom"/>
</dbReference>
<dbReference type="Gene3D" id="2.130.10.10">
    <property type="entry name" value="YVTN repeat-like/Quinoprotein amine dehydrogenase"/>
    <property type="match status" value="2"/>
</dbReference>
<proteinExistence type="predicted"/>
<dbReference type="PANTHER" id="PTHR43547">
    <property type="entry name" value="TWO-COMPONENT HISTIDINE KINASE"/>
    <property type="match status" value="1"/>
</dbReference>
<evidence type="ECO:0000256" key="2">
    <source>
        <dbReference type="ARBA" id="ARBA00012438"/>
    </source>
</evidence>
<keyword evidence="4" id="KW-0812">Transmembrane</keyword>
<evidence type="ECO:0000259" key="5">
    <source>
        <dbReference type="PROSITE" id="PS50109"/>
    </source>
</evidence>
<dbReference type="EMBL" id="JAPDNS010000001">
    <property type="protein sequence ID" value="MCW3484269.1"/>
    <property type="molecule type" value="Genomic_DNA"/>
</dbReference>
<accession>A0ABT3IKH9</accession>
<feature type="domain" description="Histidine kinase" evidence="5">
    <location>
        <begin position="702"/>
        <end position="916"/>
    </location>
</feature>
<keyword evidence="6" id="KW-0547">Nucleotide-binding</keyword>
<gene>
    <name evidence="6" type="ORF">OL497_10215</name>
</gene>
<keyword evidence="7" id="KW-1185">Reference proteome</keyword>
<dbReference type="CDD" id="cd00082">
    <property type="entry name" value="HisKA"/>
    <property type="match status" value="1"/>
</dbReference>
<dbReference type="RefSeq" id="WP_264729788.1">
    <property type="nucleotide sequence ID" value="NZ_JAPDNR010000001.1"/>
</dbReference>
<feature type="transmembrane region" description="Helical" evidence="4">
    <location>
        <begin position="633"/>
        <end position="652"/>
    </location>
</feature>
<dbReference type="Proteomes" id="UP001207742">
    <property type="component" value="Unassembled WGS sequence"/>
</dbReference>
<dbReference type="InterPro" id="IPR013783">
    <property type="entry name" value="Ig-like_fold"/>
</dbReference>
<reference evidence="6 7" key="1">
    <citation type="submission" date="2022-10" db="EMBL/GenBank/DDBJ databases">
        <title>Chitinophaga nivalis PC15 sp. nov., isolated from Pyeongchang county, South Korea.</title>
        <authorList>
            <person name="Trinh H.N."/>
        </authorList>
    </citation>
    <scope>NUCLEOTIDE SEQUENCE [LARGE SCALE GENOMIC DNA]</scope>
    <source>
        <strain evidence="6 7">PC14</strain>
    </source>
</reference>
<dbReference type="SMART" id="SM00387">
    <property type="entry name" value="HATPase_c"/>
    <property type="match status" value="1"/>
</dbReference>
<dbReference type="SUPFAM" id="SSF63829">
    <property type="entry name" value="Calcium-dependent phosphotriesterase"/>
    <property type="match status" value="1"/>
</dbReference>
<organism evidence="6 7">
    <name type="scientific">Chitinophaga nivalis</name>
    <dbReference type="NCBI Taxonomy" id="2991709"/>
    <lineage>
        <taxon>Bacteria</taxon>
        <taxon>Pseudomonadati</taxon>
        <taxon>Bacteroidota</taxon>
        <taxon>Chitinophagia</taxon>
        <taxon>Chitinophagales</taxon>
        <taxon>Chitinophagaceae</taxon>
        <taxon>Chitinophaga</taxon>
    </lineage>
</organism>
<sequence length="929" mass="105867">MTENYQIFTSDKGKMVWASSHDKAYSYLMKTRVLDSFLVNKLPDVNLHTWKNATFTFPRTKDEYFLISNDTVRLMKNSREQYRFTVPALPHQRLFVLGGRLCYINHQGDVIFYEKEKPRKVSVTGALAQQRLLQQPIKVFWNLAMQQVFIGIADQCYLLQLMPDGTVHTLEVLNGFDFTGNAIVSMYYDENHHRLFLGSTSKGLYVCSRQQFRTRKAGNKNNEVYYAQAPYGNKGVLTANGVVFDSAAVYTVPLLSYIRKTGDDYSMVQEPGGNYWFKHENMLYRLNKTLTAIDWQQDIGEFISQLYLDKEGRLWIGGMKKGLYMIDTKAQVLQRQLYTPVIVDPAFMNAETPDVLWIGTAKGLFRLHLQDHRIDTLTALRGKYIRSIYIPESGEIWITTYGDGIFLYKNNRLTQLPIDRRQYLATAHCIFQDTKGYLWVTTNKGLFQFSRRDGLAYAAGIQQELFYMYYGKDQGFNTNEFNGGCEPCALQLGNGAVSLPSLDGLVYFDPAAITAELPAKGIFVDRVELDTKEVTAAQMITLQPDFRQLKIYVSSPYFGDPGNLQLYYSLNGPDQQKAPLWLPVNDEQTIAFASLPSGEYELHLRKVNGFGKQNTIEGIFRIVVLPAWYETTGFRILVAVILLLLVWMFYRLRLRGIQLKNRRLELHVAARTKALHETLENLELSEQQLRRQAFMQQRLLAAISHDIKTPLEFLVAVMGKSYQLQVDMAAAERDVAYESLQRMSVLIGNLIRYMKSQYRVNGPLLEIVDIYLLAEEKMHIFYPMAQARGVVLENDIVRETAVFINRQLLSVILHNLLDNAVKYTKKGKIRITSAIVGPYLLIELTDTGEGMPVALMDWINRFEKNAYDTAQVPFTHTGLGIMMVMELLQLIGGSILVSTHAPAGGTKIVLTMPVNMPGNDTASPFAAVH</sequence>
<protein>
    <recommendedName>
        <fullName evidence="2">histidine kinase</fullName>
        <ecNumber evidence="2">2.7.13.3</ecNumber>
    </recommendedName>
</protein>
<evidence type="ECO:0000256" key="4">
    <source>
        <dbReference type="SAM" id="Phobius"/>
    </source>
</evidence>
<comment type="caution">
    <text evidence="6">The sequence shown here is derived from an EMBL/GenBank/DDBJ whole genome shotgun (WGS) entry which is preliminary data.</text>
</comment>
<dbReference type="Gene3D" id="3.30.565.10">
    <property type="entry name" value="Histidine kinase-like ATPase, C-terminal domain"/>
    <property type="match status" value="1"/>
</dbReference>
<dbReference type="InterPro" id="IPR015943">
    <property type="entry name" value="WD40/YVTN_repeat-like_dom_sf"/>
</dbReference>
<evidence type="ECO:0000313" key="6">
    <source>
        <dbReference type="EMBL" id="MCW3484269.1"/>
    </source>
</evidence>
<dbReference type="SUPFAM" id="SSF55874">
    <property type="entry name" value="ATPase domain of HSP90 chaperone/DNA topoisomerase II/histidine kinase"/>
    <property type="match status" value="1"/>
</dbReference>
<dbReference type="EC" id="2.7.13.3" evidence="2"/>
<dbReference type="Gene3D" id="2.60.40.10">
    <property type="entry name" value="Immunoglobulins"/>
    <property type="match status" value="1"/>
</dbReference>
<dbReference type="InterPro" id="IPR003594">
    <property type="entry name" value="HATPase_dom"/>
</dbReference>
<dbReference type="GO" id="GO:0005524">
    <property type="term" value="F:ATP binding"/>
    <property type="evidence" value="ECO:0007669"/>
    <property type="project" value="UniProtKB-KW"/>
</dbReference>
<keyword evidence="3" id="KW-0597">Phosphoprotein</keyword>
<evidence type="ECO:0000313" key="7">
    <source>
        <dbReference type="Proteomes" id="UP001207742"/>
    </source>
</evidence>